<organism evidence="1">
    <name type="scientific">Rhizophora mucronata</name>
    <name type="common">Asiatic mangrove</name>
    <dbReference type="NCBI Taxonomy" id="61149"/>
    <lineage>
        <taxon>Eukaryota</taxon>
        <taxon>Viridiplantae</taxon>
        <taxon>Streptophyta</taxon>
        <taxon>Embryophyta</taxon>
        <taxon>Tracheophyta</taxon>
        <taxon>Spermatophyta</taxon>
        <taxon>Magnoliopsida</taxon>
        <taxon>eudicotyledons</taxon>
        <taxon>Gunneridae</taxon>
        <taxon>Pentapetalae</taxon>
        <taxon>rosids</taxon>
        <taxon>fabids</taxon>
        <taxon>Malpighiales</taxon>
        <taxon>Rhizophoraceae</taxon>
        <taxon>Rhizophora</taxon>
    </lineage>
</organism>
<accession>A0A2P2PKB7</accession>
<protein>
    <submittedName>
        <fullName evidence="1">Uncharacterized protein</fullName>
    </submittedName>
</protein>
<sequence length="56" mass="6953">MELESLYHKDGNKIITVMDQKSTERQTENIRKKHLVYKWQHLKIQRDHYNQVSWNL</sequence>
<dbReference type="AlphaFoldDB" id="A0A2P2PKB7"/>
<reference evidence="1" key="1">
    <citation type="submission" date="2018-02" db="EMBL/GenBank/DDBJ databases">
        <title>Rhizophora mucronata_Transcriptome.</title>
        <authorList>
            <person name="Meera S.P."/>
            <person name="Sreeshan A."/>
            <person name="Augustine A."/>
        </authorList>
    </citation>
    <scope>NUCLEOTIDE SEQUENCE</scope>
    <source>
        <tissue evidence="1">Leaf</tissue>
    </source>
</reference>
<evidence type="ECO:0000313" key="1">
    <source>
        <dbReference type="EMBL" id="MBX55183.1"/>
    </source>
</evidence>
<name>A0A2P2PKB7_RHIMU</name>
<proteinExistence type="predicted"/>
<dbReference type="EMBL" id="GGEC01074699">
    <property type="protein sequence ID" value="MBX55183.1"/>
    <property type="molecule type" value="Transcribed_RNA"/>
</dbReference>